<evidence type="ECO:0000313" key="6">
    <source>
        <dbReference type="Proteomes" id="UP000569914"/>
    </source>
</evidence>
<dbReference type="InterPro" id="IPR001478">
    <property type="entry name" value="PDZ"/>
</dbReference>
<proteinExistence type="inferred from homology"/>
<dbReference type="SUPFAM" id="SSF50156">
    <property type="entry name" value="PDZ domain-like"/>
    <property type="match status" value="1"/>
</dbReference>
<feature type="domain" description="Lon proteolytic" evidence="4">
    <location>
        <begin position="240"/>
        <end position="336"/>
    </location>
</feature>
<comment type="caution">
    <text evidence="5">The sequence shown here is derived from an EMBL/GenBank/DDBJ whole genome shotgun (WGS) entry which is preliminary data.</text>
</comment>
<dbReference type="RefSeq" id="WP_179757813.1">
    <property type="nucleotide sequence ID" value="NZ_JACCBU010000001.1"/>
</dbReference>
<organism evidence="5 6">
    <name type="scientific">Microlunatus parietis</name>
    <dbReference type="NCBI Taxonomy" id="682979"/>
    <lineage>
        <taxon>Bacteria</taxon>
        <taxon>Bacillati</taxon>
        <taxon>Actinomycetota</taxon>
        <taxon>Actinomycetes</taxon>
        <taxon>Propionibacteriales</taxon>
        <taxon>Propionibacteriaceae</taxon>
        <taxon>Microlunatus</taxon>
    </lineage>
</organism>
<keyword evidence="1" id="KW-0645">Protease</keyword>
<evidence type="ECO:0000259" key="3">
    <source>
        <dbReference type="PROSITE" id="PS50106"/>
    </source>
</evidence>
<sequence>MTKQTWTAFCSAAVFIALTALLVFVPAPYVSWSPGGVQDTLGEVNGAPIITIKDTPTYPTNGRLDLTTVSVSRVDARVSLPEAVLSYWLPGRDALPRASVYREGTSVEESEQEQTVSMATAQHDAIVAALRAANRPVRPMPVVSSVIVDGPAHDRLQPGDLIMSVDGQPVSQVDQAGALIKRHRVGYRVPFEVLRDHRKVKVVVQTVESKTDPGVPIVGITIGLGYSYDPQIEFDLGDRIGGPSAGLVFALAIYDKITPGELLAGRHIAGTGTIDPDGNVGAIGGLQEKITAADNAGATVFLVPAPNCPELAGLQTDLELIKVTTLKDGIDSLSRLDRPESLPRCG</sequence>
<keyword evidence="2" id="KW-0472">Membrane</keyword>
<dbReference type="Pfam" id="PF05362">
    <property type="entry name" value="Lon_C"/>
    <property type="match status" value="1"/>
</dbReference>
<comment type="similarity">
    <text evidence="1">Belongs to the peptidase S16 family.</text>
</comment>
<dbReference type="GO" id="GO:0005524">
    <property type="term" value="F:ATP binding"/>
    <property type="evidence" value="ECO:0007669"/>
    <property type="project" value="InterPro"/>
</dbReference>
<evidence type="ECO:0000256" key="1">
    <source>
        <dbReference type="PROSITE-ProRule" id="PRU01122"/>
    </source>
</evidence>
<dbReference type="GO" id="GO:0030163">
    <property type="term" value="P:protein catabolic process"/>
    <property type="evidence" value="ECO:0007669"/>
    <property type="project" value="InterPro"/>
</dbReference>
<dbReference type="Pfam" id="PF13180">
    <property type="entry name" value="PDZ_2"/>
    <property type="match status" value="1"/>
</dbReference>
<dbReference type="SMART" id="SM00228">
    <property type="entry name" value="PDZ"/>
    <property type="match status" value="1"/>
</dbReference>
<name>A0A7Y9IE96_9ACTN</name>
<dbReference type="InterPro" id="IPR027065">
    <property type="entry name" value="Lon_Prtase"/>
</dbReference>
<dbReference type="Gene3D" id="2.30.42.10">
    <property type="match status" value="1"/>
</dbReference>
<dbReference type="SUPFAM" id="SSF54211">
    <property type="entry name" value="Ribosomal protein S5 domain 2-like"/>
    <property type="match status" value="1"/>
</dbReference>
<dbReference type="EMBL" id="JACCBU010000001">
    <property type="protein sequence ID" value="NYE75282.1"/>
    <property type="molecule type" value="Genomic_DNA"/>
</dbReference>
<dbReference type="GO" id="GO:0004252">
    <property type="term" value="F:serine-type endopeptidase activity"/>
    <property type="evidence" value="ECO:0007669"/>
    <property type="project" value="UniProtKB-UniRule"/>
</dbReference>
<reference evidence="5 6" key="1">
    <citation type="submission" date="2020-07" db="EMBL/GenBank/DDBJ databases">
        <title>Sequencing the genomes of 1000 actinobacteria strains.</title>
        <authorList>
            <person name="Klenk H.-P."/>
        </authorList>
    </citation>
    <scope>NUCLEOTIDE SEQUENCE [LARGE SCALE GENOMIC DNA]</scope>
    <source>
        <strain evidence="5 6">DSM 22083</strain>
    </source>
</reference>
<evidence type="ECO:0000256" key="2">
    <source>
        <dbReference type="SAM" id="Phobius"/>
    </source>
</evidence>
<dbReference type="PROSITE" id="PS51786">
    <property type="entry name" value="LON_PROTEOLYTIC"/>
    <property type="match status" value="1"/>
</dbReference>
<comment type="catalytic activity">
    <reaction evidence="1">
        <text>Hydrolysis of proteins in presence of ATP.</text>
        <dbReference type="EC" id="3.4.21.53"/>
    </reaction>
</comment>
<dbReference type="InterPro" id="IPR008269">
    <property type="entry name" value="Lon_proteolytic"/>
</dbReference>
<feature type="active site" evidence="1">
    <location>
        <position position="289"/>
    </location>
</feature>
<dbReference type="GO" id="GO:0006508">
    <property type="term" value="P:proteolysis"/>
    <property type="evidence" value="ECO:0007669"/>
    <property type="project" value="UniProtKB-KW"/>
</dbReference>
<feature type="transmembrane region" description="Helical" evidence="2">
    <location>
        <begin position="6"/>
        <end position="25"/>
    </location>
</feature>
<dbReference type="EC" id="3.4.21.53" evidence="1"/>
<keyword evidence="6" id="KW-1185">Reference proteome</keyword>
<feature type="active site" evidence="1">
    <location>
        <position position="244"/>
    </location>
</feature>
<protein>
    <recommendedName>
        <fullName evidence="1">endopeptidase La</fullName>
        <ecNumber evidence="1">3.4.21.53</ecNumber>
    </recommendedName>
</protein>
<keyword evidence="1" id="KW-0720">Serine protease</keyword>
<keyword evidence="2" id="KW-1133">Transmembrane helix</keyword>
<dbReference type="InterPro" id="IPR036034">
    <property type="entry name" value="PDZ_sf"/>
</dbReference>
<keyword evidence="2" id="KW-0812">Transmembrane</keyword>
<dbReference type="PROSITE" id="PS50106">
    <property type="entry name" value="PDZ"/>
    <property type="match status" value="1"/>
</dbReference>
<gene>
    <name evidence="5" type="ORF">BKA15_006611</name>
</gene>
<dbReference type="Gene3D" id="3.30.230.10">
    <property type="match status" value="1"/>
</dbReference>
<dbReference type="InterPro" id="IPR020568">
    <property type="entry name" value="Ribosomal_Su5_D2-typ_SF"/>
</dbReference>
<dbReference type="PANTHER" id="PTHR10046">
    <property type="entry name" value="ATP DEPENDENT LON PROTEASE FAMILY MEMBER"/>
    <property type="match status" value="1"/>
</dbReference>
<dbReference type="InterPro" id="IPR014721">
    <property type="entry name" value="Ribsml_uS5_D2-typ_fold_subgr"/>
</dbReference>
<feature type="domain" description="PDZ" evidence="3">
    <location>
        <begin position="142"/>
        <end position="197"/>
    </location>
</feature>
<evidence type="ECO:0000313" key="5">
    <source>
        <dbReference type="EMBL" id="NYE75282.1"/>
    </source>
</evidence>
<evidence type="ECO:0000259" key="4">
    <source>
        <dbReference type="PROSITE" id="PS51786"/>
    </source>
</evidence>
<dbReference type="GO" id="GO:0004176">
    <property type="term" value="F:ATP-dependent peptidase activity"/>
    <property type="evidence" value="ECO:0007669"/>
    <property type="project" value="UniProtKB-UniRule"/>
</dbReference>
<dbReference type="Proteomes" id="UP000569914">
    <property type="component" value="Unassembled WGS sequence"/>
</dbReference>
<dbReference type="AlphaFoldDB" id="A0A7Y9IE96"/>
<keyword evidence="1" id="KW-0378">Hydrolase</keyword>
<accession>A0A7Y9IE96</accession>